<dbReference type="Proteomes" id="UP000238479">
    <property type="component" value="Chromosome 2"/>
</dbReference>
<dbReference type="AlphaFoldDB" id="A0A2P6RT67"/>
<keyword evidence="4" id="KW-0436">Ligase</keyword>
<dbReference type="PANTHER" id="PTHR11772">
    <property type="entry name" value="ASPARAGINE SYNTHETASE"/>
    <property type="match status" value="1"/>
</dbReference>
<protein>
    <submittedName>
        <fullName evidence="4">Putative asparagine synthase (Glutamine-hydrolyzing)</fullName>
        <ecNumber evidence="4">6.3.5.4</ecNumber>
    </submittedName>
</protein>
<proteinExistence type="predicted"/>
<sequence>MSEGIPYKLSINACHLYDCLRANKSTSAWGVEAHVPVLDKKFIKTAIRPYLARIEKQKEQFSDGVTDVMLMHASFAYPENTPTTKEGYHYRSIFENVVNICG</sequence>
<evidence type="ECO:0000259" key="3">
    <source>
        <dbReference type="Pfam" id="PF00733"/>
    </source>
</evidence>
<dbReference type="SUPFAM" id="SSF52402">
    <property type="entry name" value="Adenine nucleotide alpha hydrolases-like"/>
    <property type="match status" value="1"/>
</dbReference>
<dbReference type="Gramene" id="PRQ49626">
    <property type="protein sequence ID" value="PRQ49626"/>
    <property type="gene ID" value="RchiOBHm_Chr2g0124021"/>
</dbReference>
<gene>
    <name evidence="4" type="ORF">RchiOBHm_Chr2g0124021</name>
</gene>
<keyword evidence="2" id="KW-0067">ATP-binding</keyword>
<dbReference type="InterPro" id="IPR001962">
    <property type="entry name" value="Asn_synthase"/>
</dbReference>
<accession>A0A2P6RT67</accession>
<dbReference type="EC" id="6.3.5.4" evidence="4"/>
<evidence type="ECO:0000313" key="4">
    <source>
        <dbReference type="EMBL" id="PRQ49626.1"/>
    </source>
</evidence>
<dbReference type="GO" id="GO:0005829">
    <property type="term" value="C:cytosol"/>
    <property type="evidence" value="ECO:0007669"/>
    <property type="project" value="TreeGrafter"/>
</dbReference>
<dbReference type="InterPro" id="IPR050795">
    <property type="entry name" value="Asn_Synthetase"/>
</dbReference>
<evidence type="ECO:0000256" key="1">
    <source>
        <dbReference type="ARBA" id="ARBA00022741"/>
    </source>
</evidence>
<keyword evidence="5" id="KW-1185">Reference proteome</keyword>
<name>A0A2P6RT67_ROSCH</name>
<feature type="domain" description="Asparagine synthetase" evidence="3">
    <location>
        <begin position="11"/>
        <end position="54"/>
    </location>
</feature>
<dbReference type="PANTHER" id="PTHR11772:SF2">
    <property type="entry name" value="ASPARAGINE SYNTHETASE [GLUTAMINE-HYDROLYZING]"/>
    <property type="match status" value="1"/>
</dbReference>
<dbReference type="EMBL" id="PDCK01000040">
    <property type="protein sequence ID" value="PRQ49626.1"/>
    <property type="molecule type" value="Genomic_DNA"/>
</dbReference>
<dbReference type="Gene3D" id="3.40.50.620">
    <property type="entry name" value="HUPs"/>
    <property type="match status" value="1"/>
</dbReference>
<reference evidence="4 5" key="1">
    <citation type="journal article" date="2018" name="Nat. Genet.">
        <title>The Rosa genome provides new insights in the design of modern roses.</title>
        <authorList>
            <person name="Bendahmane M."/>
        </authorList>
    </citation>
    <scope>NUCLEOTIDE SEQUENCE [LARGE SCALE GENOMIC DNA]</scope>
    <source>
        <strain evidence="5">cv. Old Blush</strain>
    </source>
</reference>
<organism evidence="4 5">
    <name type="scientific">Rosa chinensis</name>
    <name type="common">China rose</name>
    <dbReference type="NCBI Taxonomy" id="74649"/>
    <lineage>
        <taxon>Eukaryota</taxon>
        <taxon>Viridiplantae</taxon>
        <taxon>Streptophyta</taxon>
        <taxon>Embryophyta</taxon>
        <taxon>Tracheophyta</taxon>
        <taxon>Spermatophyta</taxon>
        <taxon>Magnoliopsida</taxon>
        <taxon>eudicotyledons</taxon>
        <taxon>Gunneridae</taxon>
        <taxon>Pentapetalae</taxon>
        <taxon>rosids</taxon>
        <taxon>fabids</taxon>
        <taxon>Rosales</taxon>
        <taxon>Rosaceae</taxon>
        <taxon>Rosoideae</taxon>
        <taxon>Rosoideae incertae sedis</taxon>
        <taxon>Rosa</taxon>
    </lineage>
</organism>
<evidence type="ECO:0000256" key="2">
    <source>
        <dbReference type="ARBA" id="ARBA00022840"/>
    </source>
</evidence>
<dbReference type="Pfam" id="PF00733">
    <property type="entry name" value="Asn_synthase"/>
    <property type="match status" value="1"/>
</dbReference>
<comment type="caution">
    <text evidence="4">The sequence shown here is derived from an EMBL/GenBank/DDBJ whole genome shotgun (WGS) entry which is preliminary data.</text>
</comment>
<dbReference type="GO" id="GO:0004066">
    <property type="term" value="F:asparagine synthase (glutamine-hydrolyzing) activity"/>
    <property type="evidence" value="ECO:0007669"/>
    <property type="project" value="UniProtKB-EC"/>
</dbReference>
<dbReference type="GO" id="GO:0006529">
    <property type="term" value="P:asparagine biosynthetic process"/>
    <property type="evidence" value="ECO:0007669"/>
    <property type="project" value="InterPro"/>
</dbReference>
<keyword evidence="1" id="KW-0547">Nucleotide-binding</keyword>
<dbReference type="InterPro" id="IPR014729">
    <property type="entry name" value="Rossmann-like_a/b/a_fold"/>
</dbReference>
<dbReference type="GO" id="GO:0005524">
    <property type="term" value="F:ATP binding"/>
    <property type="evidence" value="ECO:0007669"/>
    <property type="project" value="UniProtKB-KW"/>
</dbReference>
<evidence type="ECO:0000313" key="5">
    <source>
        <dbReference type="Proteomes" id="UP000238479"/>
    </source>
</evidence>
<dbReference type="STRING" id="74649.A0A2P6RT67"/>